<dbReference type="Proteomes" id="UP000245764">
    <property type="component" value="Chromosome 18"/>
</dbReference>
<gene>
    <name evidence="2" type="ORF">ZT1E4_G11904</name>
</gene>
<evidence type="ECO:0000313" key="2">
    <source>
        <dbReference type="EMBL" id="SMR62588.1"/>
    </source>
</evidence>
<feature type="compositionally biased region" description="Acidic residues" evidence="1">
    <location>
        <begin position="327"/>
        <end position="346"/>
    </location>
</feature>
<feature type="compositionally biased region" description="Basic and acidic residues" evidence="1">
    <location>
        <begin position="277"/>
        <end position="286"/>
    </location>
</feature>
<feature type="compositionally biased region" description="Polar residues" evidence="1">
    <location>
        <begin position="8"/>
        <end position="17"/>
    </location>
</feature>
<feature type="region of interest" description="Disordered" evidence="1">
    <location>
        <begin position="1"/>
        <end position="34"/>
    </location>
</feature>
<feature type="region of interest" description="Disordered" evidence="1">
    <location>
        <begin position="363"/>
        <end position="382"/>
    </location>
</feature>
<organism evidence="2 3">
    <name type="scientific">Zymoseptoria tritici ST99CH_1E4</name>
    <dbReference type="NCBI Taxonomy" id="1276532"/>
    <lineage>
        <taxon>Eukaryota</taxon>
        <taxon>Fungi</taxon>
        <taxon>Dikarya</taxon>
        <taxon>Ascomycota</taxon>
        <taxon>Pezizomycotina</taxon>
        <taxon>Dothideomycetes</taxon>
        <taxon>Dothideomycetidae</taxon>
        <taxon>Mycosphaerellales</taxon>
        <taxon>Mycosphaerellaceae</taxon>
        <taxon>Zymoseptoria</taxon>
    </lineage>
</organism>
<proteinExistence type="predicted"/>
<accession>A0A2H1H9Y3</accession>
<protein>
    <submittedName>
        <fullName evidence="2">Uncharacterized protein</fullName>
    </submittedName>
</protein>
<reference evidence="3" key="1">
    <citation type="submission" date="2017-05" db="EMBL/GenBank/DDBJ databases">
        <authorList>
            <person name="Song R."/>
            <person name="Chenine A.L."/>
            <person name="Ruprecht R.M."/>
        </authorList>
    </citation>
    <scope>NUCLEOTIDE SEQUENCE [LARGE SCALE GENOMIC DNA]</scope>
</reference>
<evidence type="ECO:0000313" key="3">
    <source>
        <dbReference type="Proteomes" id="UP000245764"/>
    </source>
</evidence>
<dbReference type="AlphaFoldDB" id="A0A2H1H9Y3"/>
<sequence>MAKPHQHLGSNPQCQPEQHQAAQPSRRPQRRANNADTASLAAIVGLIRSAPTVPVLSYLRDALARWKAAYLAQPLDQQSSFASEFQTSFPTEHEALTKAIPYSPRCSTLVKWLADKSKWKLQALEVFAVFGTRSEQRLKEVKVIAGMCGREKGMALVQGLNKRDYDGYVNVRSYKAVVAQLEKEGCERAPTRSRRNGVPRGTVEGKDTGQSEQSIAQCDEEVEGQSAEQSHKGVEGQSVEQSREDDEGQSAEQSHKGVEGQSAEQSREDDEGQSAEQSHKDRRQPSCEDDQEQGAESSVERSVEKRRGGHEPDLLDVSNVFSRGDDGELDVYFADDDAGGDGDETESGPIEDSARDVLSRHATASSFPRHLPHSRPHQSGSRLFHSRPLEHETFLQSPPRSPSPPHVTFVDAHTQTTPVIPTSTMSTINTAPGFAAAWPRPTAAESTNKRRRMEEGPCASVDVDTTQLAACFKSLGVEDAPTQISDLLDGGDTERSVRAWVLKGALELLQTPGTPITHTPAALMQNLQSHASCSLEPIKSEPSGDEITDAALLAARIRAAEVEAEHKALGVAREVQFGISEMVKSTTNQINDETLKAQRRKCAGFTEIIEKLDPHQDSENIKLLENSRSAAESRLKEMEGWVGKKDQLVEVVRDHHDSYSKAVMRISKRVVTNRKRVDQIAVLLSTAELSTPFTTSHA</sequence>
<dbReference type="EMBL" id="LT854270">
    <property type="protein sequence ID" value="SMR62588.1"/>
    <property type="molecule type" value="Genomic_DNA"/>
</dbReference>
<evidence type="ECO:0000256" key="1">
    <source>
        <dbReference type="SAM" id="MobiDB-lite"/>
    </source>
</evidence>
<name>A0A2H1H9Y3_ZYMTR</name>
<feature type="compositionally biased region" description="Basic and acidic residues" evidence="1">
    <location>
        <begin position="298"/>
        <end position="313"/>
    </location>
</feature>
<feature type="region of interest" description="Disordered" evidence="1">
    <location>
        <begin position="185"/>
        <end position="353"/>
    </location>
</feature>
<feature type="compositionally biased region" description="Low complexity" evidence="1">
    <location>
        <begin position="18"/>
        <end position="34"/>
    </location>
</feature>